<dbReference type="EMBL" id="HBUE01181119">
    <property type="protein sequence ID" value="CAG6520380.1"/>
    <property type="molecule type" value="Transcribed_RNA"/>
</dbReference>
<dbReference type="EMBL" id="HBUE01286726">
    <property type="protein sequence ID" value="CAG6571947.1"/>
    <property type="molecule type" value="Transcribed_RNA"/>
</dbReference>
<name>A0A8D8NNT2_CULPI</name>
<evidence type="ECO:0000313" key="2">
    <source>
        <dbReference type="EMBL" id="CAG6571945.1"/>
    </source>
</evidence>
<sequence>MFKAGPSDMASPDVIPTVATLITAESLTSVSPVTTSITGTTMSPVEKQSPVDGDEDSSRERKVVYLFTSSSKSLAIGNLASLFQTLQEITNSTRFHRRPSSVPKLMRFLLK</sequence>
<accession>A0A8D8NNT2</accession>
<evidence type="ECO:0000256" key="1">
    <source>
        <dbReference type="SAM" id="MobiDB-lite"/>
    </source>
</evidence>
<feature type="compositionally biased region" description="Polar residues" evidence="1">
    <location>
        <begin position="34"/>
        <end position="43"/>
    </location>
</feature>
<proteinExistence type="predicted"/>
<reference evidence="2" key="1">
    <citation type="submission" date="2021-05" db="EMBL/GenBank/DDBJ databases">
        <authorList>
            <person name="Alioto T."/>
            <person name="Alioto T."/>
            <person name="Gomez Garrido J."/>
        </authorList>
    </citation>
    <scope>NUCLEOTIDE SEQUENCE</scope>
</reference>
<organism evidence="2">
    <name type="scientific">Culex pipiens</name>
    <name type="common">House mosquito</name>
    <dbReference type="NCBI Taxonomy" id="7175"/>
    <lineage>
        <taxon>Eukaryota</taxon>
        <taxon>Metazoa</taxon>
        <taxon>Ecdysozoa</taxon>
        <taxon>Arthropoda</taxon>
        <taxon>Hexapoda</taxon>
        <taxon>Insecta</taxon>
        <taxon>Pterygota</taxon>
        <taxon>Neoptera</taxon>
        <taxon>Endopterygota</taxon>
        <taxon>Diptera</taxon>
        <taxon>Nematocera</taxon>
        <taxon>Culicoidea</taxon>
        <taxon>Culicidae</taxon>
        <taxon>Culicinae</taxon>
        <taxon>Culicini</taxon>
        <taxon>Culex</taxon>
        <taxon>Culex</taxon>
    </lineage>
</organism>
<dbReference type="EMBL" id="HBUE01181116">
    <property type="protein sequence ID" value="CAG6520378.1"/>
    <property type="molecule type" value="Transcribed_RNA"/>
</dbReference>
<protein>
    <submittedName>
        <fullName evidence="2">(northern house mosquito) hypothetical protein</fullName>
    </submittedName>
</protein>
<dbReference type="EMBL" id="HBUE01137999">
    <property type="protein sequence ID" value="CAG6499513.1"/>
    <property type="molecule type" value="Transcribed_RNA"/>
</dbReference>
<dbReference type="EMBL" id="HBUE01286722">
    <property type="protein sequence ID" value="CAG6571945.1"/>
    <property type="molecule type" value="Transcribed_RNA"/>
</dbReference>
<dbReference type="AlphaFoldDB" id="A0A8D8NNT2"/>
<feature type="region of interest" description="Disordered" evidence="1">
    <location>
        <begin position="34"/>
        <end position="57"/>
    </location>
</feature>